<evidence type="ECO:0000313" key="4">
    <source>
        <dbReference type="Proteomes" id="UP000664052"/>
    </source>
</evidence>
<dbReference type="SUPFAM" id="SSF56024">
    <property type="entry name" value="Phospholipase D/nuclease"/>
    <property type="match status" value="1"/>
</dbReference>
<organism evidence="3 4">
    <name type="scientific">Corallococcus macrosporus</name>
    <dbReference type="NCBI Taxonomy" id="35"/>
    <lineage>
        <taxon>Bacteria</taxon>
        <taxon>Pseudomonadati</taxon>
        <taxon>Myxococcota</taxon>
        <taxon>Myxococcia</taxon>
        <taxon>Myxococcales</taxon>
        <taxon>Cystobacterineae</taxon>
        <taxon>Myxococcaceae</taxon>
        <taxon>Corallococcus</taxon>
    </lineage>
</organism>
<evidence type="ECO:0000313" key="3">
    <source>
        <dbReference type="EMBL" id="MBN8227242.1"/>
    </source>
</evidence>
<feature type="region of interest" description="Disordered" evidence="1">
    <location>
        <begin position="160"/>
        <end position="186"/>
    </location>
</feature>
<dbReference type="Gene3D" id="3.30.870.10">
    <property type="entry name" value="Endonuclease Chain A"/>
    <property type="match status" value="1"/>
</dbReference>
<feature type="compositionally biased region" description="Polar residues" evidence="1">
    <location>
        <begin position="160"/>
        <end position="170"/>
    </location>
</feature>
<protein>
    <submittedName>
        <fullName evidence="3">Phospholipase D family protein</fullName>
    </submittedName>
</protein>
<dbReference type="InterPro" id="IPR025202">
    <property type="entry name" value="PLD-like_dom"/>
</dbReference>
<dbReference type="EMBL" id="JAFIMU010000004">
    <property type="protein sequence ID" value="MBN8227242.1"/>
    <property type="molecule type" value="Genomic_DNA"/>
</dbReference>
<sequence>MSAAVPEKQRIAILNPAENQSHLHRLLTEAEQRIVLVSPYVKFDKLRTLVRPLQAALLKGVKVTLVVREKDYSTGKEDPLDSDALTQLRQLGLTVLVLKDLHAKIYLSEKYALLTSLNLLESSFNNSIEIGTWLTAGTPEYASVDAFLKNEIYPTAQAAPSLSAPQVKTSEAQAPKREPRAAPAREASMPLQVVINDDSDTGHCIRCGDDLDFNMERPLCRGCYNSWKKYGDPTYAEKFCHGCGEPKKTSVAKPLCRPCFDDLGDIPPPGDDDNIPF</sequence>
<evidence type="ECO:0000259" key="2">
    <source>
        <dbReference type="Pfam" id="PF13091"/>
    </source>
</evidence>
<gene>
    <name evidence="3" type="ORF">JYK02_06930</name>
</gene>
<dbReference type="Proteomes" id="UP000664052">
    <property type="component" value="Unassembled WGS sequence"/>
</dbReference>
<evidence type="ECO:0000256" key="1">
    <source>
        <dbReference type="SAM" id="MobiDB-lite"/>
    </source>
</evidence>
<accession>A0ABS3D6E3</accession>
<dbReference type="RefSeq" id="WP_207049940.1">
    <property type="nucleotide sequence ID" value="NZ_JAFIMU010000004.1"/>
</dbReference>
<dbReference type="CDD" id="cd09176">
    <property type="entry name" value="PLDc_unchar6"/>
    <property type="match status" value="1"/>
</dbReference>
<name>A0ABS3D6E3_9BACT</name>
<keyword evidence="4" id="KW-1185">Reference proteome</keyword>
<reference evidence="3 4" key="1">
    <citation type="submission" date="2021-02" db="EMBL/GenBank/DDBJ databases">
        <title>De Novo genome assembly of isolated myxobacteria.</title>
        <authorList>
            <person name="Stevens D.C."/>
        </authorList>
    </citation>
    <scope>NUCLEOTIDE SEQUENCE [LARGE SCALE GENOMIC DNA]</scope>
    <source>
        <strain evidence="3 4">ATCC 29039</strain>
    </source>
</reference>
<dbReference type="Pfam" id="PF13091">
    <property type="entry name" value="PLDc_2"/>
    <property type="match status" value="1"/>
</dbReference>
<dbReference type="InterPro" id="IPR059166">
    <property type="entry name" value="PLD-like_cat"/>
</dbReference>
<comment type="caution">
    <text evidence="3">The sequence shown here is derived from an EMBL/GenBank/DDBJ whole genome shotgun (WGS) entry which is preliminary data.</text>
</comment>
<feature type="domain" description="Phospholipase D-like" evidence="2">
    <location>
        <begin position="24"/>
        <end position="134"/>
    </location>
</feature>
<proteinExistence type="predicted"/>